<feature type="non-terminal residue" evidence="1">
    <location>
        <position position="211"/>
    </location>
</feature>
<comment type="caution">
    <text evidence="1">The sequence shown here is derived from an EMBL/GenBank/DDBJ whole genome shotgun (WGS) entry which is preliminary data.</text>
</comment>
<reference evidence="1 2" key="1">
    <citation type="submission" date="2021-06" db="EMBL/GenBank/DDBJ databases">
        <authorList>
            <person name="Kallberg Y."/>
            <person name="Tangrot J."/>
            <person name="Rosling A."/>
        </authorList>
    </citation>
    <scope>NUCLEOTIDE SEQUENCE [LARGE SCALE GENOMIC DNA]</scope>
    <source>
        <strain evidence="1 2">120-4 pot B 10/14</strain>
    </source>
</reference>
<gene>
    <name evidence="1" type="ORF">GMARGA_LOCUS39639</name>
</gene>
<name>A0ABN7X6J2_GIGMA</name>
<keyword evidence="2" id="KW-1185">Reference proteome</keyword>
<evidence type="ECO:0000313" key="1">
    <source>
        <dbReference type="EMBL" id="CAG8849296.1"/>
    </source>
</evidence>
<sequence length="211" mass="24963">ASSSSNIDMNNTGDKENEAVTFNAYTNQITKFYTLSCLTPDQRRGLFFNVNYSFEVQVQDFNKEWWPLTTNVWTKYNSKSQNNGNLWVVYACRFTKHNQSSSRKEEVPCEKHRKMKVRQPDLCYAKIRVLRFIKEQKFLVERYPDSPDHTHSIEESEKLKHFQLVHSLVEEEAIKNYLSPAIVNAIKEHTTRRLDLSTSVKELKRMKVYKK</sequence>
<dbReference type="EMBL" id="CAJVQB010095606">
    <property type="protein sequence ID" value="CAG8849296.1"/>
    <property type="molecule type" value="Genomic_DNA"/>
</dbReference>
<protein>
    <submittedName>
        <fullName evidence="1">29906_t:CDS:1</fullName>
    </submittedName>
</protein>
<accession>A0ABN7X6J2</accession>
<proteinExistence type="predicted"/>
<feature type="non-terminal residue" evidence="1">
    <location>
        <position position="1"/>
    </location>
</feature>
<dbReference type="Proteomes" id="UP000789901">
    <property type="component" value="Unassembled WGS sequence"/>
</dbReference>
<evidence type="ECO:0000313" key="2">
    <source>
        <dbReference type="Proteomes" id="UP000789901"/>
    </source>
</evidence>
<organism evidence="1 2">
    <name type="scientific">Gigaspora margarita</name>
    <dbReference type="NCBI Taxonomy" id="4874"/>
    <lineage>
        <taxon>Eukaryota</taxon>
        <taxon>Fungi</taxon>
        <taxon>Fungi incertae sedis</taxon>
        <taxon>Mucoromycota</taxon>
        <taxon>Glomeromycotina</taxon>
        <taxon>Glomeromycetes</taxon>
        <taxon>Diversisporales</taxon>
        <taxon>Gigasporaceae</taxon>
        <taxon>Gigaspora</taxon>
    </lineage>
</organism>